<feature type="region of interest" description="Disordered" evidence="1">
    <location>
        <begin position="19"/>
        <end position="57"/>
    </location>
</feature>
<accession>A0A2N7PG83</accession>
<name>A0A2N7PG83_VIBSP</name>
<dbReference type="RefSeq" id="WP_017090867.1">
    <property type="nucleotide sequence ID" value="NZ_CAWNTD010000030.1"/>
</dbReference>
<organism evidence="2 3">
    <name type="scientific">Vibrio splendidus</name>
    <dbReference type="NCBI Taxonomy" id="29497"/>
    <lineage>
        <taxon>Bacteria</taxon>
        <taxon>Pseudomonadati</taxon>
        <taxon>Pseudomonadota</taxon>
        <taxon>Gammaproteobacteria</taxon>
        <taxon>Vibrionales</taxon>
        <taxon>Vibrionaceae</taxon>
        <taxon>Vibrio</taxon>
    </lineage>
</organism>
<proteinExistence type="predicted"/>
<feature type="compositionally biased region" description="Low complexity" evidence="1">
    <location>
        <begin position="22"/>
        <end position="40"/>
    </location>
</feature>
<reference evidence="2 3" key="1">
    <citation type="submission" date="2017-11" db="EMBL/GenBank/DDBJ databases">
        <title>Population delineation of vibrios coincides with oyster pathogenicity.</title>
        <authorList>
            <person name="Bruto M."/>
            <person name="Labreuche Y."/>
            <person name="James A."/>
            <person name="Piel D."/>
            <person name="Chenivesse S."/>
            <person name="Petton B."/>
            <person name="Polz M.F."/>
            <person name="Le Roux F."/>
        </authorList>
    </citation>
    <scope>NUCLEOTIDE SEQUENCE [LARGE SCALE GENOMIC DNA]</scope>
    <source>
        <strain evidence="2 3">FF_144</strain>
    </source>
</reference>
<evidence type="ECO:0000313" key="3">
    <source>
        <dbReference type="Proteomes" id="UP000244197"/>
    </source>
</evidence>
<sequence>MRIVVSYIFTCLALAGCSDPEQTQNGSSPSGGQTQGTPSPEVVYSVPKTEQGFEPPKQVASSPLFKLVSIASSEKPTAKLSSVNYQVRVK</sequence>
<dbReference type="Proteomes" id="UP000244197">
    <property type="component" value="Unassembled WGS sequence"/>
</dbReference>
<dbReference type="PROSITE" id="PS51257">
    <property type="entry name" value="PROKAR_LIPOPROTEIN"/>
    <property type="match status" value="1"/>
</dbReference>
<comment type="caution">
    <text evidence="2">The sequence shown here is derived from an EMBL/GenBank/DDBJ whole genome shotgun (WGS) entry which is preliminary data.</text>
</comment>
<evidence type="ECO:0000256" key="1">
    <source>
        <dbReference type="SAM" id="MobiDB-lite"/>
    </source>
</evidence>
<evidence type="ECO:0000313" key="2">
    <source>
        <dbReference type="EMBL" id="PTP21261.1"/>
    </source>
</evidence>
<dbReference type="AlphaFoldDB" id="A0A2N7PG83"/>
<dbReference type="GeneID" id="72400415"/>
<protein>
    <submittedName>
        <fullName evidence="2">Uncharacterized protein</fullName>
    </submittedName>
</protein>
<gene>
    <name evidence="2" type="ORF">CWO07_23760</name>
</gene>
<dbReference type="EMBL" id="PIFK01000080">
    <property type="protein sequence ID" value="PTP21261.1"/>
    <property type="molecule type" value="Genomic_DNA"/>
</dbReference>